<evidence type="ECO:0000256" key="7">
    <source>
        <dbReference type="ARBA" id="ARBA00047872"/>
    </source>
</evidence>
<gene>
    <name evidence="11" type="ORF">OM074_01250</name>
</gene>
<dbReference type="GO" id="GO:0005524">
    <property type="term" value="F:ATP binding"/>
    <property type="evidence" value="ECO:0007669"/>
    <property type="project" value="UniProtKB-KW"/>
</dbReference>
<dbReference type="GO" id="GO:0004072">
    <property type="term" value="F:aspartate kinase activity"/>
    <property type="evidence" value="ECO:0007669"/>
    <property type="project" value="UniProtKB-EC"/>
</dbReference>
<dbReference type="GO" id="GO:0009089">
    <property type="term" value="P:lysine biosynthetic process via diaminopimelate"/>
    <property type="evidence" value="ECO:0007669"/>
    <property type="project" value="TreeGrafter"/>
</dbReference>
<name>A0AAE3MBR6_9BACT</name>
<dbReference type="InterPro" id="IPR045865">
    <property type="entry name" value="ACT-like_dom_sf"/>
</dbReference>
<dbReference type="PANTHER" id="PTHR21499:SF59">
    <property type="entry name" value="ASPARTOKINASE"/>
    <property type="match status" value="1"/>
</dbReference>
<dbReference type="Gene3D" id="1.20.120.1320">
    <property type="entry name" value="Aspartokinase, catalytic domain"/>
    <property type="match status" value="1"/>
</dbReference>
<dbReference type="SUPFAM" id="SSF53633">
    <property type="entry name" value="Carbamate kinase-like"/>
    <property type="match status" value="1"/>
</dbReference>
<evidence type="ECO:0000256" key="6">
    <source>
        <dbReference type="ARBA" id="ARBA00022840"/>
    </source>
</evidence>
<keyword evidence="9" id="KW-0028">Amino-acid biosynthesis</keyword>
<feature type="domain" description="Aspartate/glutamate/uridylate kinase" evidence="10">
    <location>
        <begin position="3"/>
        <end position="280"/>
    </location>
</feature>
<dbReference type="AlphaFoldDB" id="A0AAE3MBR6"/>
<dbReference type="EC" id="2.7.2.4" evidence="8"/>
<evidence type="ECO:0000256" key="5">
    <source>
        <dbReference type="ARBA" id="ARBA00022777"/>
    </source>
</evidence>
<comment type="caution">
    <text evidence="11">The sequence shown here is derived from an EMBL/GenBank/DDBJ whole genome shotgun (WGS) entry which is preliminary data.</text>
</comment>
<dbReference type="Gene3D" id="3.40.1160.10">
    <property type="entry name" value="Acetylglutamate kinase-like"/>
    <property type="match status" value="1"/>
</dbReference>
<comment type="catalytic activity">
    <reaction evidence="7 8">
        <text>L-aspartate + ATP = 4-phospho-L-aspartate + ADP</text>
        <dbReference type="Rhea" id="RHEA:23776"/>
        <dbReference type="ChEBI" id="CHEBI:29991"/>
        <dbReference type="ChEBI" id="CHEBI:30616"/>
        <dbReference type="ChEBI" id="CHEBI:57535"/>
        <dbReference type="ChEBI" id="CHEBI:456216"/>
        <dbReference type="EC" id="2.7.2.4"/>
    </reaction>
</comment>
<evidence type="ECO:0000313" key="12">
    <source>
        <dbReference type="Proteomes" id="UP001207408"/>
    </source>
</evidence>
<dbReference type="Proteomes" id="UP001207408">
    <property type="component" value="Unassembled WGS sequence"/>
</dbReference>
<evidence type="ECO:0000256" key="1">
    <source>
        <dbReference type="ARBA" id="ARBA00004766"/>
    </source>
</evidence>
<dbReference type="InterPro" id="IPR042199">
    <property type="entry name" value="AsparK_Bifunc_asparK/hSer_DH"/>
</dbReference>
<dbReference type="InterPro" id="IPR001341">
    <property type="entry name" value="Asp_kinase"/>
</dbReference>
<evidence type="ECO:0000256" key="3">
    <source>
        <dbReference type="ARBA" id="ARBA00022679"/>
    </source>
</evidence>
<dbReference type="EMBL" id="JAPDPI010000002">
    <property type="protein sequence ID" value="MCW3804227.1"/>
    <property type="molecule type" value="Genomic_DNA"/>
</dbReference>
<comment type="pathway">
    <text evidence="9">Amino-acid biosynthesis; L-methionine biosynthesis via de novo pathway; L-homoserine from L-aspartate: step 1/3.</text>
</comment>
<comment type="pathway">
    <text evidence="9">Amino-acid biosynthesis; L-threonine biosynthesis; L-threonine from L-aspartate: step 1/5.</text>
</comment>
<dbReference type="RefSeq" id="WP_301197452.1">
    <property type="nucleotide sequence ID" value="NZ_JAPDPI010000002.1"/>
</dbReference>
<protein>
    <recommendedName>
        <fullName evidence="8">Aspartokinase</fullName>
        <ecNumber evidence="8">2.7.2.4</ecNumber>
    </recommendedName>
</protein>
<dbReference type="GO" id="GO:0009090">
    <property type="term" value="P:homoserine biosynthetic process"/>
    <property type="evidence" value="ECO:0007669"/>
    <property type="project" value="TreeGrafter"/>
</dbReference>
<sequence>MNIQVYKFGGASVKDASGVRNVCSIIKQNVNPMVVVISAMGKTTNAMEELVEAYMLQDTLLMKSKFDFVINYHHNIIGDLFGEGHLFYKTFDEIADALWDRLCVPPSRDYDFEYDQLVSFGEIMSTKIVSRYADQIGFENTWVDARVLVKTDDDYRDSKVNWGLTTQFIKKECSFENASVYITQGFIGSTINNKTTTLGREGSDYSGSIFAHVLNAESLTIWKDVPGVLNADPRWYPQAKKLEDISYPEAIELAYYGAQVIHPKTLKPLQNKEIPLYVKSFVDTSLVGTKIQTVEHSGNKMPVFILKQNQLFITISPKDFSFIVEDNLSDIFSIFGKNKIKINLMQNSALNFSVCIDTKRNPYKLIEDLKKDFIVKYNENVELVTIRNYTQDAMDEIIGKKEIVDSQLSRNTARFVVKESEWKFS</sequence>
<organism evidence="11 12">
    <name type="scientific">Plebeiibacterium marinum</name>
    <dbReference type="NCBI Taxonomy" id="2992111"/>
    <lineage>
        <taxon>Bacteria</taxon>
        <taxon>Pseudomonadati</taxon>
        <taxon>Bacteroidota</taxon>
        <taxon>Bacteroidia</taxon>
        <taxon>Marinilabiliales</taxon>
        <taxon>Marinilabiliaceae</taxon>
        <taxon>Plebeiibacterium</taxon>
    </lineage>
</organism>
<evidence type="ECO:0000259" key="10">
    <source>
        <dbReference type="Pfam" id="PF00696"/>
    </source>
</evidence>
<dbReference type="InterPro" id="IPR001048">
    <property type="entry name" value="Asp/Glu/Uridylate_kinase"/>
</dbReference>
<dbReference type="Pfam" id="PF00696">
    <property type="entry name" value="AA_kinase"/>
    <property type="match status" value="1"/>
</dbReference>
<evidence type="ECO:0000256" key="4">
    <source>
        <dbReference type="ARBA" id="ARBA00022741"/>
    </source>
</evidence>
<comment type="similarity">
    <text evidence="2 8">Belongs to the aspartokinase family.</text>
</comment>
<dbReference type="Gene3D" id="3.30.70.260">
    <property type="match status" value="2"/>
</dbReference>
<keyword evidence="4" id="KW-0547">Nucleotide-binding</keyword>
<evidence type="ECO:0000256" key="8">
    <source>
        <dbReference type="RuleBase" id="RU003448"/>
    </source>
</evidence>
<dbReference type="SUPFAM" id="SSF55021">
    <property type="entry name" value="ACT-like"/>
    <property type="match status" value="1"/>
</dbReference>
<keyword evidence="12" id="KW-1185">Reference proteome</keyword>
<dbReference type="PANTHER" id="PTHR21499">
    <property type="entry name" value="ASPARTATE KINASE"/>
    <property type="match status" value="1"/>
</dbReference>
<dbReference type="GO" id="GO:0005829">
    <property type="term" value="C:cytosol"/>
    <property type="evidence" value="ECO:0007669"/>
    <property type="project" value="TreeGrafter"/>
</dbReference>
<evidence type="ECO:0000256" key="2">
    <source>
        <dbReference type="ARBA" id="ARBA00010122"/>
    </source>
</evidence>
<evidence type="ECO:0000256" key="9">
    <source>
        <dbReference type="RuleBase" id="RU004249"/>
    </source>
</evidence>
<dbReference type="NCBIfam" id="TIGR00657">
    <property type="entry name" value="asp_kinases"/>
    <property type="match status" value="1"/>
</dbReference>
<comment type="pathway">
    <text evidence="1 9">Amino-acid biosynthesis; L-lysine biosynthesis via DAP pathway; (S)-tetrahydrodipicolinate from L-aspartate: step 1/4.</text>
</comment>
<evidence type="ECO:0000313" key="11">
    <source>
        <dbReference type="EMBL" id="MCW3804227.1"/>
    </source>
</evidence>
<dbReference type="InterPro" id="IPR036393">
    <property type="entry name" value="AceGlu_kinase-like_sf"/>
</dbReference>
<keyword evidence="5 8" id="KW-0418">Kinase</keyword>
<accession>A0AAE3MBR6</accession>
<keyword evidence="3 8" id="KW-0808">Transferase</keyword>
<keyword evidence="6" id="KW-0067">ATP-binding</keyword>
<proteinExistence type="inferred from homology"/>
<reference evidence="11" key="1">
    <citation type="submission" date="2022-10" db="EMBL/GenBank/DDBJ databases">
        <authorList>
            <person name="Yu W.X."/>
        </authorList>
    </citation>
    <scope>NUCLEOTIDE SEQUENCE</scope>
    <source>
        <strain evidence="11">D04</strain>
    </source>
</reference>